<dbReference type="PANTHER" id="PTHR38594">
    <property type="entry name" value="PEP-DEPENDENT DIHYDROXYACETONE KINASE, PHOSPHORYL DONOR SUBUNIT DHAM"/>
    <property type="match status" value="1"/>
</dbReference>
<dbReference type="InterPro" id="IPR008731">
    <property type="entry name" value="PTS_EIN"/>
</dbReference>
<dbReference type="Pfam" id="PF03610">
    <property type="entry name" value="EIIA-man"/>
    <property type="match status" value="1"/>
</dbReference>
<feature type="domain" description="HPr" evidence="8">
    <location>
        <begin position="156"/>
        <end position="243"/>
    </location>
</feature>
<dbReference type="NCBIfam" id="NF008478">
    <property type="entry name" value="PRK11377.1"/>
    <property type="match status" value="1"/>
</dbReference>
<evidence type="ECO:0000259" key="7">
    <source>
        <dbReference type="PROSITE" id="PS51096"/>
    </source>
</evidence>
<dbReference type="Gene3D" id="3.30.1340.10">
    <property type="entry name" value="HPr-like"/>
    <property type="match status" value="1"/>
</dbReference>
<reference evidence="9 10" key="1">
    <citation type="submission" date="2024-04" db="EMBL/GenBank/DDBJ databases">
        <title>Two novel Raoultella species associated with bleeding cankers of broadleaf hosts, Raoultella scottia sp. nov. and Raoultella lignicola sp. nov.</title>
        <authorList>
            <person name="Brady C.L."/>
        </authorList>
    </citation>
    <scope>NUCLEOTIDE SEQUENCE [LARGE SCALE GENOMIC DNA]</scope>
    <source>
        <strain evidence="9 10">TW_WC1a.1</strain>
    </source>
</reference>
<dbReference type="PRINTS" id="PR00107">
    <property type="entry name" value="PHOSPHOCPHPR"/>
</dbReference>
<dbReference type="Gene3D" id="3.40.50.510">
    <property type="entry name" value="Phosphotransferase system, mannose-type IIA component"/>
    <property type="match status" value="1"/>
</dbReference>
<evidence type="ECO:0000259" key="8">
    <source>
        <dbReference type="PROSITE" id="PS51350"/>
    </source>
</evidence>
<dbReference type="NCBIfam" id="TIGR02364">
    <property type="entry name" value="dha_pts"/>
    <property type="match status" value="1"/>
</dbReference>
<proteinExistence type="inferred from homology"/>
<evidence type="ECO:0000256" key="6">
    <source>
        <dbReference type="ARBA" id="ARBA00046577"/>
    </source>
</evidence>
<dbReference type="InterPro" id="IPR036662">
    <property type="entry name" value="PTS_EIIA_man-typ_sf"/>
</dbReference>
<accession>A0ABU9F7G4</accession>
<evidence type="ECO:0000256" key="3">
    <source>
        <dbReference type="ARBA" id="ARBA00007837"/>
    </source>
</evidence>
<dbReference type="CDD" id="cd00367">
    <property type="entry name" value="PTS-HPr_like"/>
    <property type="match status" value="1"/>
</dbReference>
<dbReference type="RefSeq" id="WP_123756400.1">
    <property type="nucleotide sequence ID" value="NZ_JARXNK020000103.1"/>
</dbReference>
<dbReference type="Gene3D" id="3.50.30.10">
    <property type="entry name" value="Phosphohistidine domain"/>
    <property type="match status" value="1"/>
</dbReference>
<dbReference type="SUPFAM" id="SSF47831">
    <property type="entry name" value="Enzyme I of the PEP:sugar phosphotransferase system HPr-binding (sub)domain"/>
    <property type="match status" value="1"/>
</dbReference>
<dbReference type="PROSITE" id="PS00369">
    <property type="entry name" value="PTS_HPR_HIS"/>
    <property type="match status" value="1"/>
</dbReference>
<dbReference type="PROSITE" id="PS51096">
    <property type="entry name" value="PTS_EIIA_TYPE_4"/>
    <property type="match status" value="1"/>
</dbReference>
<evidence type="ECO:0000256" key="1">
    <source>
        <dbReference type="ARBA" id="ARBA00001113"/>
    </source>
</evidence>
<dbReference type="InterPro" id="IPR012844">
    <property type="entry name" value="DhaM_N"/>
</dbReference>
<dbReference type="EC" id="2.7.1.121" evidence="4"/>
<dbReference type="InterPro" id="IPR039643">
    <property type="entry name" value="DhaM"/>
</dbReference>
<comment type="similarity">
    <text evidence="3">Belongs to the PEP-utilizing enzyme family.</text>
</comment>
<keyword evidence="9" id="KW-0418">Kinase</keyword>
<dbReference type="Pfam" id="PF05524">
    <property type="entry name" value="PEP-utilisers_N"/>
    <property type="match status" value="1"/>
</dbReference>
<feature type="domain" description="PTS EIIA type-4" evidence="7">
    <location>
        <begin position="1"/>
        <end position="135"/>
    </location>
</feature>
<dbReference type="Pfam" id="PF00381">
    <property type="entry name" value="PTS-HPr"/>
    <property type="match status" value="1"/>
</dbReference>
<evidence type="ECO:0000313" key="9">
    <source>
        <dbReference type="EMBL" id="MEL0552334.1"/>
    </source>
</evidence>
<dbReference type="InterPro" id="IPR008279">
    <property type="entry name" value="PEP-util_enz_mobile_dom"/>
</dbReference>
<comment type="function">
    <text evidence="2">Component of the dihydroxyacetone kinase complex, which is responsible for the phosphoenolpyruvate (PEP)-dependent phosphorylation of dihydroxyacetone. DhaM serves as the phosphoryl donor. Is phosphorylated by phosphoenolpyruvate in an EI- and HPr-dependent reaction, and a phosphorelay system on histidine residues finally leads to phosphoryl transfer to DhaL and dihydroxyacetone.</text>
</comment>
<dbReference type="InterPro" id="IPR001020">
    <property type="entry name" value="PTS_HPr_His_P_site"/>
</dbReference>
<dbReference type="InterPro" id="IPR036637">
    <property type="entry name" value="Phosphohistidine_dom_sf"/>
</dbReference>
<dbReference type="PANTHER" id="PTHR38594:SF1">
    <property type="entry name" value="PEP-DEPENDENT DIHYDROXYACETONE KINASE, PHOSPHORYL DONOR SUBUNIT DHAM"/>
    <property type="match status" value="1"/>
</dbReference>
<dbReference type="EMBL" id="JARXNK020000103">
    <property type="protein sequence ID" value="MEL0552334.1"/>
    <property type="molecule type" value="Genomic_DNA"/>
</dbReference>
<evidence type="ECO:0000256" key="4">
    <source>
        <dbReference type="ARBA" id="ARBA00012095"/>
    </source>
</evidence>
<dbReference type="Gene3D" id="1.10.274.10">
    <property type="entry name" value="PtsI, HPr-binding domain"/>
    <property type="match status" value="1"/>
</dbReference>
<keyword evidence="5 9" id="KW-0808">Transferase</keyword>
<evidence type="ECO:0000256" key="5">
    <source>
        <dbReference type="ARBA" id="ARBA00022679"/>
    </source>
</evidence>
<evidence type="ECO:0000256" key="2">
    <source>
        <dbReference type="ARBA" id="ARBA00002788"/>
    </source>
</evidence>
<comment type="subunit">
    <text evidence="6">Homodimer. The dihydroxyacetone kinase complex is composed of a homodimer of DhaM, a homodimer of DhaK and the subunit DhaL.</text>
</comment>
<comment type="catalytic activity">
    <reaction evidence="1">
        <text>dihydroxyacetone + phosphoenolpyruvate = dihydroxyacetone phosphate + pyruvate</text>
        <dbReference type="Rhea" id="RHEA:18381"/>
        <dbReference type="ChEBI" id="CHEBI:15361"/>
        <dbReference type="ChEBI" id="CHEBI:16016"/>
        <dbReference type="ChEBI" id="CHEBI:57642"/>
        <dbReference type="ChEBI" id="CHEBI:58702"/>
        <dbReference type="EC" id="2.7.1.121"/>
    </reaction>
</comment>
<organism evidence="9 10">
    <name type="scientific">Raoultella lignicola</name>
    <dbReference type="NCBI Taxonomy" id="3040939"/>
    <lineage>
        <taxon>Bacteria</taxon>
        <taxon>Pseudomonadati</taxon>
        <taxon>Pseudomonadota</taxon>
        <taxon>Gammaproteobacteria</taxon>
        <taxon>Enterobacterales</taxon>
        <taxon>Enterobacteriaceae</taxon>
        <taxon>Klebsiella/Raoultella group</taxon>
        <taxon>Raoultella</taxon>
    </lineage>
</organism>
<dbReference type="NCBIfam" id="TIGR01003">
    <property type="entry name" value="PTS_HPr_family"/>
    <property type="match status" value="1"/>
</dbReference>
<evidence type="ECO:0000313" key="10">
    <source>
        <dbReference type="Proteomes" id="UP001312893"/>
    </source>
</evidence>
<gene>
    <name evidence="9" type="primary">dhaM</name>
    <name evidence="9" type="ORF">QFI96_011585</name>
</gene>
<dbReference type="PROSITE" id="PS51350">
    <property type="entry name" value="PTS_HPR_DOM"/>
    <property type="match status" value="1"/>
</dbReference>
<dbReference type="Proteomes" id="UP001312893">
    <property type="component" value="Unassembled WGS sequence"/>
</dbReference>
<dbReference type="SUPFAM" id="SSF55594">
    <property type="entry name" value="HPr-like"/>
    <property type="match status" value="1"/>
</dbReference>
<dbReference type="SUPFAM" id="SSF53062">
    <property type="entry name" value="PTS system fructose IIA component-like"/>
    <property type="match status" value="1"/>
</dbReference>
<dbReference type="InterPro" id="IPR000032">
    <property type="entry name" value="HPr-like"/>
</dbReference>
<keyword evidence="10" id="KW-1185">Reference proteome</keyword>
<comment type="caution">
    <text evidence="9">The sequence shown here is derived from an EMBL/GenBank/DDBJ whole genome shotgun (WGS) entry which is preliminary data.</text>
</comment>
<dbReference type="SUPFAM" id="SSF52009">
    <property type="entry name" value="Phosphohistidine domain"/>
    <property type="match status" value="1"/>
</dbReference>
<dbReference type="InterPro" id="IPR004701">
    <property type="entry name" value="PTS_EIIA_man-typ"/>
</dbReference>
<name>A0ABU9F7G4_9ENTR</name>
<dbReference type="InterPro" id="IPR036618">
    <property type="entry name" value="PtsI_HPr-bd_sf"/>
</dbReference>
<protein>
    <recommendedName>
        <fullName evidence="4">phosphoenolpyruvate--glycerone phosphotransferase</fullName>
        <ecNumber evidence="4">2.7.1.121</ecNumber>
    </recommendedName>
</protein>
<dbReference type="InterPro" id="IPR035895">
    <property type="entry name" value="HPr-like_sf"/>
</dbReference>
<sequence>MVNLVIVSHSARLGEGVGELARQMLIGDGCKLAIAAGIDDPQNPIGTDPLKVMEAIESVADTDHVLVMMDIGSALLSAETALDLLDPAIAAKVRLCAAPLVEGTLAATVSAATGSDIDKVIADAMHALEAKRVQLGLPSSAQEVIEAAPNVDDLSGQSVSVVIKNHNGLHVRPASRLVAALAGFQADLVLEKGGKCVSPDSINQIALLQVRCNDTLRLLARGPDAEAALAAFQALAAENFGEQPDATPTAPAPAVVRVQGSAMRYPRPQARPERQSGADIADEMQRLKQAIDQTLADLTALTTLAEDRYSADIAAIFSGHHTLLDDPDLYDTACEIMRNEHCGAAWAWYQVLVDLSQQYRDLDDAYLQARYIDIDDLLQRTLRHLAGHNEEPLRLQGPTILIADDIFPSTVVQLDPRQVKGICLQEGSDLAHGAIIARQAGIAFLCQQREVLSRFHDGEALTLDVTGQRVMRS</sequence>
<dbReference type="GO" id="GO:0047324">
    <property type="term" value="F:phosphoenolpyruvate-glycerone phosphotransferase activity"/>
    <property type="evidence" value="ECO:0007669"/>
    <property type="project" value="UniProtKB-EC"/>
</dbReference>
<dbReference type="Pfam" id="PF00391">
    <property type="entry name" value="PEP-utilizers"/>
    <property type="match status" value="1"/>
</dbReference>